<organism evidence="2">
    <name type="scientific">Ditylum brightwellii</name>
    <dbReference type="NCBI Taxonomy" id="49249"/>
    <lineage>
        <taxon>Eukaryota</taxon>
        <taxon>Sar</taxon>
        <taxon>Stramenopiles</taxon>
        <taxon>Ochrophyta</taxon>
        <taxon>Bacillariophyta</taxon>
        <taxon>Mediophyceae</taxon>
        <taxon>Lithodesmiophycidae</taxon>
        <taxon>Lithodesmiales</taxon>
        <taxon>Lithodesmiaceae</taxon>
        <taxon>Ditylum</taxon>
    </lineage>
</organism>
<dbReference type="InterPro" id="IPR014917">
    <property type="entry name" value="DUF1800"/>
</dbReference>
<proteinExistence type="predicted"/>
<accession>A0A7S4RIT6</accession>
<dbReference type="PANTHER" id="PTHR43737">
    <property type="entry name" value="BLL7424 PROTEIN"/>
    <property type="match status" value="1"/>
</dbReference>
<dbReference type="PANTHER" id="PTHR43737:SF1">
    <property type="entry name" value="DUF1501 DOMAIN-CONTAINING PROTEIN"/>
    <property type="match status" value="1"/>
</dbReference>
<dbReference type="InterPro" id="IPR010869">
    <property type="entry name" value="DUF1501"/>
</dbReference>
<feature type="region of interest" description="Disordered" evidence="1">
    <location>
        <begin position="1475"/>
        <end position="1495"/>
    </location>
</feature>
<dbReference type="EMBL" id="HBNS01024727">
    <property type="protein sequence ID" value="CAE4615952.1"/>
    <property type="molecule type" value="Transcribed_RNA"/>
</dbReference>
<dbReference type="Pfam" id="PF08811">
    <property type="entry name" value="DUF1800"/>
    <property type="match status" value="2"/>
</dbReference>
<gene>
    <name evidence="2" type="ORF">DBRI00130_LOCUS19491</name>
</gene>
<name>A0A7S4RIT6_9STRA</name>
<protein>
    <submittedName>
        <fullName evidence="2">Uncharacterized protein</fullName>
    </submittedName>
</protein>
<evidence type="ECO:0000256" key="1">
    <source>
        <dbReference type="SAM" id="MobiDB-lite"/>
    </source>
</evidence>
<evidence type="ECO:0000313" key="2">
    <source>
        <dbReference type="EMBL" id="CAE4615952.1"/>
    </source>
</evidence>
<reference evidence="2" key="1">
    <citation type="submission" date="2021-01" db="EMBL/GenBank/DDBJ databases">
        <authorList>
            <person name="Corre E."/>
            <person name="Pelletier E."/>
            <person name="Niang G."/>
            <person name="Scheremetjew M."/>
            <person name="Finn R."/>
            <person name="Kale V."/>
            <person name="Holt S."/>
            <person name="Cochrane G."/>
            <person name="Meng A."/>
            <person name="Brown T."/>
            <person name="Cohen L."/>
        </authorList>
    </citation>
    <scope>NUCLEOTIDE SEQUENCE</scope>
    <source>
        <strain evidence="2">GSO104</strain>
    </source>
</reference>
<feature type="compositionally biased region" description="Polar residues" evidence="1">
    <location>
        <begin position="1475"/>
        <end position="1489"/>
    </location>
</feature>
<dbReference type="Pfam" id="PF07394">
    <property type="entry name" value="DUF1501"/>
    <property type="match status" value="1"/>
</dbReference>
<sequence>MGLVAGSGGSGNALASFERMNNFQGVMQELASECFKSVGDMYEITAKFRLTDADGIGAVCTPSEKLAPGRNACPTVRINAKGCTEAPVDEIWINVWNDIDFTAWDENSFNDFHASFYVDSMLASCSEFTAVINGLDASFTIIVDDFSIGKISGEKEVIEEEVSDWSAWDNTVTTESEVSWDSSVTTAISCPDVGTTSDITASGITLFENSNNNVLCKLILVDASGTLLPIARSYENNNWEMSGGDFARTLLDSGSFPCQGSQCQINLPENNYKLISYTYELPNEDKVARLLESVTFGPKWSEVSAWTGAGEVDDTSVESYIRNQMDAPMTSHREYFRKRLNPRYHHVLFHGAPDHPCSPNSRWRKFAFSWKDGYVHYAYEKIMFSSHDNDKYVVKLEKSMGVGEDFVQGSYHLRTVVEASEFPGVVPGESYTMCKQVEEWIGGSLWLSIDGVCTQFANPEVNLAGYEGLLENEVNEVIDLGEFNSFNVIDEALSQNAEFIYTGTGITGPACDSYQRDFTEFDGPIFGKTSDGTWLQFDPRLQLEDNTPENKIMDGGLSLHEESGYVTGCSVVPRSHFNDGSCVFKAEPNDCSNKGGFICGSPGEIANDPTIGNVYDFGTGLDTVNRLFLANQREQVWTMVALHSEDQLRQRVAHALSQILVIVKDALRAGGLQSESFLIYYDILVKHAFGNYRDILEEITFNPLMGENLSYLSSKSAQYMRERWGTVPAFPDENYAREFMQLFTIGYKELGLDGIPKVDDNGDPVLTYTNDEIMSFARAWTGFERHEKRSNVEDGLFPTNHIDPMYIEPTHRDNFPKSDVQGGYIGDGYPLCVDLPEKMFLNKGAKYRFLGTSRDSDMGGKDIWEGQDNVVNILTLSDNSELKAQLVNYANDVTLDSNLGCTDAECRVDTVRVVKVGEFYYEYIRPACVEQAFYDGAKKLMQERSSYKSVCANPALPVALGACCSRNFLVSDVTYNAEIYGDEYDSERTTYYTAEARCEAVDKITCDFDFVVSGEYNKGFHWTDEPCKIRVKIDEKGNVAPWHLPSNILQTMAYHVDEDNANYFKAYWDGDLFPEASQTCGGCDAVGSTCVCDADVRKYQVFRTERLPTSTDEVLSTLHIGSIDPETYGATYSTATIMSTVTNETITVYNKGDSLDEESIFQVEDNKGRVHFLKNMRETVHLLKTSGEDSSFSFRNAPHFNSIIPQEAAARDAHYETQAVSDHFFYHPNTAPMLAYRIIQRFGISNPSPRYVRTVSEAFISGEYKNFGSSMYGCLEATIAAALLDREARSVILGADPFHGALKEPLLKVIGVMRSMEFEAASSRPSVTFTDMYTTIGMMAHSFPSVFGFYEPSFKSNGAPGKAGLVSPESALLDMSNSVNIMNGIFSLARYGLSECYGGFGKSATKWNFCNIGNYEPSSGTLTYHPEDYVSKLSTLLTAGRLSQQSKGIISNAAPEFDVMHALSLIVTSPEFHSTSVSRKSGTTRQQESPPSPSGKQYKALVYIMLSGGCDSFNVLVPHSGCAEGKDLYQEYFDERGGLPSEEALGGVALPLDELLQINVEGQVCSTFGLHPSLSGVDSLYKSGELLFFANAGVITQPSTKSDYFQKTKTALFTHDTMQREAKRLNPFDRSAQTGVMGRMADVMTEANYNLGSFAIDWQSEALSGEPGKSPPPTVISQKGTTPFNPNGDAFNMMEVVTQLNEATSNETGVFAEQWSADMLSSLQKNALLDSSLSSVVSAAAFPDNHLGRQLKMVSHLIQTREERGVDRDLFFVEMKGFDTHHSSFIGDLLSQYDSAVGAFADELKILNVWNDVTTIQLSDFARTLAPNSGGGTDHGWGGNYMMFGGNVAGGKVKGEYPDNFTPEGSVLLDRGRFLPTTAWDSVFKVVAEWYGVPSEKLNDVCPNAHMFENEPAFNTFGYSDLFIGARRQLRGGNAV</sequence>